<accession>A0A6H5GYX2</accession>
<gene>
    <name evidence="8" type="ORF">NTEN_LOCUS13810</name>
</gene>
<dbReference type="GO" id="GO:0048487">
    <property type="term" value="F:beta-tubulin binding"/>
    <property type="evidence" value="ECO:0007669"/>
    <property type="project" value="InterPro"/>
</dbReference>
<evidence type="ECO:0000256" key="2">
    <source>
        <dbReference type="ARBA" id="ARBA00006806"/>
    </source>
</evidence>
<evidence type="ECO:0000313" key="9">
    <source>
        <dbReference type="Proteomes" id="UP000479000"/>
    </source>
</evidence>
<dbReference type="InterPro" id="IPR036126">
    <property type="entry name" value="TBCA_sf"/>
</dbReference>
<feature type="coiled-coil region" evidence="7">
    <location>
        <begin position="16"/>
        <end position="57"/>
    </location>
</feature>
<dbReference type="OrthoDB" id="296187at2759"/>
<reference evidence="8 9" key="1">
    <citation type="submission" date="2020-02" db="EMBL/GenBank/DDBJ databases">
        <authorList>
            <person name="Ferguson B K."/>
        </authorList>
    </citation>
    <scope>NUCLEOTIDE SEQUENCE [LARGE SCALE GENOMIC DNA]</scope>
</reference>
<comment type="similarity">
    <text evidence="2 6">Belongs to the TBCA family.</text>
</comment>
<dbReference type="GO" id="GO:0005874">
    <property type="term" value="C:microtubule"/>
    <property type="evidence" value="ECO:0007669"/>
    <property type="project" value="UniProtKB-KW"/>
</dbReference>
<dbReference type="Gene3D" id="1.20.58.90">
    <property type="match status" value="1"/>
</dbReference>
<evidence type="ECO:0000313" key="8">
    <source>
        <dbReference type="EMBL" id="CAB0008564.1"/>
    </source>
</evidence>
<dbReference type="GO" id="GO:0007023">
    <property type="term" value="P:post-chaperonin tubulin folding pathway"/>
    <property type="evidence" value="ECO:0007669"/>
    <property type="project" value="UniProtKB-UniRule"/>
</dbReference>
<comment type="subcellular location">
    <subcellularLocation>
        <location evidence="6">Cytoplasm</location>
        <location evidence="6">Cytoskeleton</location>
    </subcellularLocation>
</comment>
<dbReference type="EMBL" id="CADCXU010020490">
    <property type="protein sequence ID" value="CAB0008564.1"/>
    <property type="molecule type" value="Genomic_DNA"/>
</dbReference>
<comment type="function">
    <text evidence="1">Tubulin-folding protein; involved in the early step of the tubulin folding pathway.</text>
</comment>
<keyword evidence="6" id="KW-0206">Cytoskeleton</keyword>
<dbReference type="PANTHER" id="PTHR21500">
    <property type="entry name" value="TUBULIN-SPECIFIC CHAPERONE A"/>
    <property type="match status" value="1"/>
</dbReference>
<keyword evidence="4 6" id="KW-0143">Chaperone</keyword>
<protein>
    <recommendedName>
        <fullName evidence="3 6">Tubulin-specific chaperone A</fullName>
    </recommendedName>
</protein>
<evidence type="ECO:0000256" key="6">
    <source>
        <dbReference type="RuleBase" id="RU364030"/>
    </source>
</evidence>
<keyword evidence="6" id="KW-0963">Cytoplasm</keyword>
<dbReference type="Proteomes" id="UP000479000">
    <property type="component" value="Unassembled WGS sequence"/>
</dbReference>
<dbReference type="GO" id="GO:0005829">
    <property type="term" value="C:cytosol"/>
    <property type="evidence" value="ECO:0007669"/>
    <property type="project" value="TreeGrafter"/>
</dbReference>
<comment type="subunit">
    <text evidence="5 6">Supercomplex made of cofactors A to E. Cofactors A and D function by capturing and stabilizing tubulin in a quasi-native conformation. Cofactor E binds to the cofactor D-tubulin complex; interaction with cofactor C then causes the release of tubulin polypeptides that are committed to the native state.</text>
</comment>
<dbReference type="GO" id="GO:0007021">
    <property type="term" value="P:tubulin complex assembly"/>
    <property type="evidence" value="ECO:0007669"/>
    <property type="project" value="UniProtKB-UniRule"/>
</dbReference>
<evidence type="ECO:0000256" key="7">
    <source>
        <dbReference type="SAM" id="Coils"/>
    </source>
</evidence>
<dbReference type="InterPro" id="IPR004226">
    <property type="entry name" value="TBCA"/>
</dbReference>
<keyword evidence="7" id="KW-0175">Coiled coil</keyword>
<dbReference type="PANTHER" id="PTHR21500:SF0">
    <property type="entry name" value="TUBULIN-SPECIFIC CHAPERONE A"/>
    <property type="match status" value="1"/>
</dbReference>
<evidence type="ECO:0000256" key="1">
    <source>
        <dbReference type="ARBA" id="ARBA00003046"/>
    </source>
</evidence>
<proteinExistence type="inferred from homology"/>
<name>A0A6H5GYX2_9HEMI</name>
<sequence>MADPRIRTITIQTGVVRRLTKEKISYEKEAEDQAAKVAKYKEEEEAYIKKQEEVLRETTLMIGHCRQRLRKVYDDFSSILKSESDLAETEVYLNAQQVLKDAEPHLDTTPHA</sequence>
<evidence type="ECO:0000256" key="4">
    <source>
        <dbReference type="ARBA" id="ARBA00023186"/>
    </source>
</evidence>
<dbReference type="SUPFAM" id="SSF46988">
    <property type="entry name" value="Tubulin chaperone cofactor A"/>
    <property type="match status" value="1"/>
</dbReference>
<dbReference type="AlphaFoldDB" id="A0A6H5GYX2"/>
<organism evidence="8 9">
    <name type="scientific">Nesidiocoris tenuis</name>
    <dbReference type="NCBI Taxonomy" id="355587"/>
    <lineage>
        <taxon>Eukaryota</taxon>
        <taxon>Metazoa</taxon>
        <taxon>Ecdysozoa</taxon>
        <taxon>Arthropoda</taxon>
        <taxon>Hexapoda</taxon>
        <taxon>Insecta</taxon>
        <taxon>Pterygota</taxon>
        <taxon>Neoptera</taxon>
        <taxon>Paraneoptera</taxon>
        <taxon>Hemiptera</taxon>
        <taxon>Heteroptera</taxon>
        <taxon>Panheteroptera</taxon>
        <taxon>Cimicomorpha</taxon>
        <taxon>Miridae</taxon>
        <taxon>Dicyphina</taxon>
        <taxon>Nesidiocoris</taxon>
    </lineage>
</organism>
<evidence type="ECO:0000256" key="3">
    <source>
        <dbReference type="ARBA" id="ARBA00015002"/>
    </source>
</evidence>
<keyword evidence="6" id="KW-0493">Microtubule</keyword>
<evidence type="ECO:0000256" key="5">
    <source>
        <dbReference type="ARBA" id="ARBA00026055"/>
    </source>
</evidence>
<dbReference type="Pfam" id="PF02970">
    <property type="entry name" value="TBCA"/>
    <property type="match status" value="1"/>
</dbReference>
<keyword evidence="9" id="KW-1185">Reference proteome</keyword>